<dbReference type="GO" id="GO:0004526">
    <property type="term" value="F:ribonuclease P activity"/>
    <property type="evidence" value="ECO:0007669"/>
    <property type="project" value="UniProtKB-UniRule"/>
</dbReference>
<dbReference type="RefSeq" id="WP_134170908.1">
    <property type="nucleotide sequence ID" value="NZ_SODD01000044.1"/>
</dbReference>
<evidence type="ECO:0000256" key="2">
    <source>
        <dbReference type="ARBA" id="ARBA00022694"/>
    </source>
</evidence>
<sequence>MKKAYRIKKADEFTEIIKNRQFYKSKGIILYVRKRKEDIPRVGITVKKKIGNAVVRNKVKRQVRMMVQEIYSFEEDFDSILLIREDYLENDYKNNKNNLERIVKQVRIKK</sequence>
<dbReference type="Pfam" id="PF00825">
    <property type="entry name" value="Ribonuclease_P"/>
    <property type="match status" value="1"/>
</dbReference>
<dbReference type="HAMAP" id="MF_00227">
    <property type="entry name" value="RNase_P"/>
    <property type="match status" value="1"/>
</dbReference>
<dbReference type="EMBL" id="SODD01000044">
    <property type="protein sequence ID" value="TDW13195.1"/>
    <property type="molecule type" value="Genomic_DNA"/>
</dbReference>
<dbReference type="Proteomes" id="UP000294743">
    <property type="component" value="Unassembled WGS sequence"/>
</dbReference>
<name>A0A4R7Z9Y6_9FIRM</name>
<evidence type="ECO:0000256" key="5">
    <source>
        <dbReference type="ARBA" id="ARBA00022801"/>
    </source>
</evidence>
<dbReference type="PANTHER" id="PTHR33992:SF1">
    <property type="entry name" value="RIBONUCLEASE P PROTEIN COMPONENT"/>
    <property type="match status" value="1"/>
</dbReference>
<dbReference type="Gene3D" id="3.30.230.10">
    <property type="match status" value="1"/>
</dbReference>
<comment type="function">
    <text evidence="1 7">RNaseP catalyzes the removal of the 5'-leader sequence from pre-tRNA to produce the mature 5'-terminus. It can also cleave other RNA substrates such as 4.5S RNA. The protein component plays an auxiliary but essential role in vivo by binding to the 5'-leader sequence and broadening the substrate specificity of the ribozyme.</text>
</comment>
<keyword evidence="3 7" id="KW-0540">Nuclease</keyword>
<evidence type="ECO:0000313" key="9">
    <source>
        <dbReference type="EMBL" id="TDW13195.1"/>
    </source>
</evidence>
<dbReference type="GO" id="GO:0042781">
    <property type="term" value="F:3'-tRNA processing endoribonuclease activity"/>
    <property type="evidence" value="ECO:0007669"/>
    <property type="project" value="TreeGrafter"/>
</dbReference>
<keyword evidence="2 7" id="KW-0819">tRNA processing</keyword>
<dbReference type="PROSITE" id="PS00648">
    <property type="entry name" value="RIBONUCLEASE_P"/>
    <property type="match status" value="1"/>
</dbReference>
<dbReference type="SUPFAM" id="SSF54211">
    <property type="entry name" value="Ribosomal protein S5 domain 2-like"/>
    <property type="match status" value="1"/>
</dbReference>
<evidence type="ECO:0000256" key="6">
    <source>
        <dbReference type="ARBA" id="ARBA00022884"/>
    </source>
</evidence>
<dbReference type="GO" id="GO:0030677">
    <property type="term" value="C:ribonuclease P complex"/>
    <property type="evidence" value="ECO:0007669"/>
    <property type="project" value="TreeGrafter"/>
</dbReference>
<dbReference type="InterPro" id="IPR014721">
    <property type="entry name" value="Ribsml_uS5_D2-typ_fold_subgr"/>
</dbReference>
<proteinExistence type="inferred from homology"/>
<dbReference type="EC" id="3.1.26.5" evidence="7 8"/>
<keyword evidence="5 7" id="KW-0378">Hydrolase</keyword>
<gene>
    <name evidence="7" type="primary">rnpA</name>
    <name evidence="9" type="ORF">EDD63_1448</name>
</gene>
<keyword evidence="10" id="KW-1185">Reference proteome</keyword>
<dbReference type="InterPro" id="IPR000100">
    <property type="entry name" value="RNase_P"/>
</dbReference>
<evidence type="ECO:0000256" key="3">
    <source>
        <dbReference type="ARBA" id="ARBA00022722"/>
    </source>
</evidence>
<dbReference type="AlphaFoldDB" id="A0A4R7Z9Y6"/>
<comment type="catalytic activity">
    <reaction evidence="7">
        <text>Endonucleolytic cleavage of RNA, removing 5'-extranucleotides from tRNA precursor.</text>
        <dbReference type="EC" id="3.1.26.5"/>
    </reaction>
</comment>
<dbReference type="GO" id="GO:0000049">
    <property type="term" value="F:tRNA binding"/>
    <property type="evidence" value="ECO:0007669"/>
    <property type="project" value="UniProtKB-UniRule"/>
</dbReference>
<dbReference type="GO" id="GO:0001682">
    <property type="term" value="P:tRNA 5'-leader removal"/>
    <property type="evidence" value="ECO:0007669"/>
    <property type="project" value="UniProtKB-UniRule"/>
</dbReference>
<comment type="caution">
    <text evidence="9">The sequence shown here is derived from an EMBL/GenBank/DDBJ whole genome shotgun (WGS) entry which is preliminary data.</text>
</comment>
<dbReference type="OrthoDB" id="9810867at2"/>
<evidence type="ECO:0000313" key="10">
    <source>
        <dbReference type="Proteomes" id="UP000294743"/>
    </source>
</evidence>
<evidence type="ECO:0000256" key="7">
    <source>
        <dbReference type="HAMAP-Rule" id="MF_00227"/>
    </source>
</evidence>
<protein>
    <recommendedName>
        <fullName evidence="7 8">Ribonuclease P protein component</fullName>
        <shortName evidence="7">RNase P protein</shortName>
        <shortName evidence="7">RNaseP protein</shortName>
        <ecNumber evidence="7 8">3.1.26.5</ecNumber>
    </recommendedName>
    <alternativeName>
        <fullName evidence="7">Protein C5</fullName>
    </alternativeName>
</protein>
<comment type="subunit">
    <text evidence="7">Consists of a catalytic RNA component (M1 or rnpB) and a protein subunit.</text>
</comment>
<dbReference type="NCBIfam" id="TIGR00188">
    <property type="entry name" value="rnpA"/>
    <property type="match status" value="1"/>
</dbReference>
<keyword evidence="6 7" id="KW-0694">RNA-binding</keyword>
<dbReference type="InterPro" id="IPR020568">
    <property type="entry name" value="Ribosomal_Su5_D2-typ_SF"/>
</dbReference>
<organism evidence="9 10">
    <name type="scientific">Breznakia blatticola</name>
    <dbReference type="NCBI Taxonomy" id="1754012"/>
    <lineage>
        <taxon>Bacteria</taxon>
        <taxon>Bacillati</taxon>
        <taxon>Bacillota</taxon>
        <taxon>Erysipelotrichia</taxon>
        <taxon>Erysipelotrichales</taxon>
        <taxon>Erysipelotrichaceae</taxon>
        <taxon>Breznakia</taxon>
    </lineage>
</organism>
<dbReference type="PANTHER" id="PTHR33992">
    <property type="entry name" value="RIBONUCLEASE P PROTEIN COMPONENT"/>
    <property type="match status" value="1"/>
</dbReference>
<comment type="similarity">
    <text evidence="7">Belongs to the RnpA family.</text>
</comment>
<evidence type="ECO:0000256" key="1">
    <source>
        <dbReference type="ARBA" id="ARBA00002663"/>
    </source>
</evidence>
<keyword evidence="4 7" id="KW-0255">Endonuclease</keyword>
<accession>A0A4R7Z9Y6</accession>
<evidence type="ECO:0000256" key="8">
    <source>
        <dbReference type="NCBIfam" id="TIGR00188"/>
    </source>
</evidence>
<dbReference type="InterPro" id="IPR020539">
    <property type="entry name" value="RNase_P_CS"/>
</dbReference>
<reference evidence="9 10" key="1">
    <citation type="submission" date="2019-03" db="EMBL/GenBank/DDBJ databases">
        <title>Genomic Encyclopedia of Type Strains, Phase IV (KMG-IV): sequencing the most valuable type-strain genomes for metagenomic binning, comparative biology and taxonomic classification.</title>
        <authorList>
            <person name="Goeker M."/>
        </authorList>
    </citation>
    <scope>NUCLEOTIDE SEQUENCE [LARGE SCALE GENOMIC DNA]</scope>
    <source>
        <strain evidence="9 10">DSM 28867</strain>
    </source>
</reference>
<evidence type="ECO:0000256" key="4">
    <source>
        <dbReference type="ARBA" id="ARBA00022759"/>
    </source>
</evidence>